<protein>
    <submittedName>
        <fullName evidence="1">Uncharacterized protein</fullName>
    </submittedName>
</protein>
<sequence length="540" mass="59455">MEKQKQLEKCAQLLSKRSTDDEKLAGLLLVPRIVDVQDSESLGYIFEAMDAKFLERLLRTGMKQLVKQSSDLDTNTSGESPMLGIAVAVIAVFASHSAIAQQAKMVDRIPTLYKVAALGVANVSAEATQALCKILALDAGIRRILEQPESFAEAIAPVNTGIENIGALEVIDFALNQSSTFIHAQDNVARFASGWNYLVAHIASAFGTTQGALKFELMGVLASSLEPIDSEDATAIDNTASCSLIIANISSGCIWVLRQKSETSKYADQALVLYSHLVRLWPNHTFSSKADITLVGPDSEPTRQKDAELVLRLACIEGQASIDTMMISRPVSMNQKDSVQKSERARTRLGWKFPTCAEIAAGWLEWIGQWLDAQSESADVDEDAIYELMSEVQKLSQAAISFLVDFRERMGGEKEMMDVSPELVLSSIRLLGQWLATDPKLHKSALPVLAMSTNWILQGGEYSKAINDYMRPCVSFALDTCDISEAQYIDDLKTRQSHLDRKTTQSIASPWFGTIEFDDLARAVYSIPSDEDILRARREA</sequence>
<name>A0ACC1IK89_9FUNG</name>
<evidence type="ECO:0000313" key="1">
    <source>
        <dbReference type="EMBL" id="KAJ1895188.1"/>
    </source>
</evidence>
<organism evidence="1 2">
    <name type="scientific">Kickxella alabastrina</name>
    <dbReference type="NCBI Taxonomy" id="61397"/>
    <lineage>
        <taxon>Eukaryota</taxon>
        <taxon>Fungi</taxon>
        <taxon>Fungi incertae sedis</taxon>
        <taxon>Zoopagomycota</taxon>
        <taxon>Kickxellomycotina</taxon>
        <taxon>Kickxellomycetes</taxon>
        <taxon>Kickxellales</taxon>
        <taxon>Kickxellaceae</taxon>
        <taxon>Kickxella</taxon>
    </lineage>
</organism>
<proteinExistence type="predicted"/>
<comment type="caution">
    <text evidence="1">The sequence shown here is derived from an EMBL/GenBank/DDBJ whole genome shotgun (WGS) entry which is preliminary data.</text>
</comment>
<dbReference type="EMBL" id="JANBPG010000597">
    <property type="protein sequence ID" value="KAJ1895188.1"/>
    <property type="molecule type" value="Genomic_DNA"/>
</dbReference>
<reference evidence="1" key="1">
    <citation type="submission" date="2022-07" db="EMBL/GenBank/DDBJ databases">
        <title>Phylogenomic reconstructions and comparative analyses of Kickxellomycotina fungi.</title>
        <authorList>
            <person name="Reynolds N.K."/>
            <person name="Stajich J.E."/>
            <person name="Barry K."/>
            <person name="Grigoriev I.V."/>
            <person name="Crous P."/>
            <person name="Smith M.E."/>
        </authorList>
    </citation>
    <scope>NUCLEOTIDE SEQUENCE</scope>
    <source>
        <strain evidence="1">Benny 63K</strain>
    </source>
</reference>
<evidence type="ECO:0000313" key="2">
    <source>
        <dbReference type="Proteomes" id="UP001150581"/>
    </source>
</evidence>
<keyword evidence="2" id="KW-1185">Reference proteome</keyword>
<gene>
    <name evidence="1" type="ORF">LPJ66_004738</name>
</gene>
<dbReference type="Proteomes" id="UP001150581">
    <property type="component" value="Unassembled WGS sequence"/>
</dbReference>
<accession>A0ACC1IK89</accession>